<evidence type="ECO:0000256" key="6">
    <source>
        <dbReference type="ARBA" id="ARBA00023136"/>
    </source>
</evidence>
<dbReference type="PANTHER" id="PTHR24221">
    <property type="entry name" value="ATP-BINDING CASSETTE SUB-FAMILY B"/>
    <property type="match status" value="1"/>
</dbReference>
<evidence type="ECO:0000256" key="5">
    <source>
        <dbReference type="ARBA" id="ARBA00022989"/>
    </source>
</evidence>
<dbReference type="Pfam" id="PF00005">
    <property type="entry name" value="ABC_tran"/>
    <property type="match status" value="1"/>
</dbReference>
<evidence type="ECO:0000256" key="3">
    <source>
        <dbReference type="ARBA" id="ARBA00022741"/>
    </source>
</evidence>
<gene>
    <name evidence="9" type="ORF">SAMN02745121_04837</name>
</gene>
<dbReference type="GO" id="GO:0034040">
    <property type="term" value="F:ATPase-coupled lipid transmembrane transporter activity"/>
    <property type="evidence" value="ECO:0007669"/>
    <property type="project" value="TreeGrafter"/>
</dbReference>
<keyword evidence="2 7" id="KW-0812">Transmembrane</keyword>
<dbReference type="Proteomes" id="UP000199400">
    <property type="component" value="Unassembled WGS sequence"/>
</dbReference>
<dbReference type="Gene3D" id="3.40.50.300">
    <property type="entry name" value="P-loop containing nucleotide triphosphate hydrolases"/>
    <property type="match status" value="1"/>
</dbReference>
<dbReference type="InterPro" id="IPR017871">
    <property type="entry name" value="ABC_transporter-like_CS"/>
</dbReference>
<organism evidence="9 10">
    <name type="scientific">Nannocystis exedens</name>
    <dbReference type="NCBI Taxonomy" id="54"/>
    <lineage>
        <taxon>Bacteria</taxon>
        <taxon>Pseudomonadati</taxon>
        <taxon>Myxococcota</taxon>
        <taxon>Polyangia</taxon>
        <taxon>Nannocystales</taxon>
        <taxon>Nannocystaceae</taxon>
        <taxon>Nannocystis</taxon>
    </lineage>
</organism>
<keyword evidence="6 7" id="KW-0472">Membrane</keyword>
<dbReference type="GO" id="GO:0005524">
    <property type="term" value="F:ATP binding"/>
    <property type="evidence" value="ECO:0007669"/>
    <property type="project" value="UniProtKB-KW"/>
</dbReference>
<dbReference type="GO" id="GO:0005886">
    <property type="term" value="C:plasma membrane"/>
    <property type="evidence" value="ECO:0007669"/>
    <property type="project" value="UniProtKB-SubCell"/>
</dbReference>
<dbReference type="GO" id="GO:0016887">
    <property type="term" value="F:ATP hydrolysis activity"/>
    <property type="evidence" value="ECO:0007669"/>
    <property type="project" value="InterPro"/>
</dbReference>
<feature type="transmembrane region" description="Helical" evidence="7">
    <location>
        <begin position="201"/>
        <end position="221"/>
    </location>
</feature>
<dbReference type="OrthoDB" id="5510295at2"/>
<evidence type="ECO:0000256" key="2">
    <source>
        <dbReference type="ARBA" id="ARBA00022692"/>
    </source>
</evidence>
<dbReference type="InterPro" id="IPR036640">
    <property type="entry name" value="ABC1_TM_sf"/>
</dbReference>
<name>A0A1I2BXA6_9BACT</name>
<sequence length="709" mass="74219">MLDLLALGWPLERAGEALTALAVQAGLQPSLRELGAPGPAALADPDDAAIERWLAGAAAGLGLEAEAVDTDIAGIDDLLRAAAPAVLRVGPGGRSLLLLLRGGRRDLVVVAPDLRPRRVAAADVRRLVCEPVLAPLRGRAEALVDRTGLKNGGARRERAVELLLRERLGVLRVGRAFVLRPSPAAPLLRLLRAEGLVRRTAALAGLHAAELALTIAAWALIGDLVFAGRTDAGWSQAWLLLLLTVVPCRMGQAAVAGDILQRAGALLKRRLLVGALALPGDLTRREGAGLLLGRVLETAAVESLGLRGGLVSLVAALEFAAAVPILALGPAPGLHLALLAGWAALGVVLVRRTGRHLAAWTDTRAELTHHLVEAMVGHRTRLAQEPPERWHDDDDARLVRVLADEARLNRSESLLVALLPRGWLVLGLAALLPAFVGSTAPAATVAAAIGGVLLAQRGLSTFVVGATALLGCGVAVRQALPMLRAAESADAGAHGLMLAFPPVPEGQPIVVARGLGFRYPGRERPVLRDVDLAIAAGDRLLLEGGSGGGKSTLGALVAGLREPTSGLVLLAGLDRPTLGLVGWRRRVAAAPQFHENHVVTAPLAFNLLMGRGWPPTRAQLAEAEAVCRELGLGDLLERMPSGLQQMVGETGWQLSHGERSRLFIARALLQGVDLVVLDESFAALDPATLQQALRCVLNRARAVLVIAHP</sequence>
<dbReference type="AlphaFoldDB" id="A0A1I2BXA6"/>
<comment type="subcellular location">
    <subcellularLocation>
        <location evidence="1">Cell membrane</location>
        <topology evidence="1">Multi-pass membrane protein</topology>
    </subcellularLocation>
</comment>
<dbReference type="PROSITE" id="PS50893">
    <property type="entry name" value="ABC_TRANSPORTER_2"/>
    <property type="match status" value="1"/>
</dbReference>
<dbReference type="PROSITE" id="PS00211">
    <property type="entry name" value="ABC_TRANSPORTER_1"/>
    <property type="match status" value="1"/>
</dbReference>
<feature type="transmembrane region" description="Helical" evidence="7">
    <location>
        <begin position="459"/>
        <end position="476"/>
    </location>
</feature>
<reference evidence="10" key="1">
    <citation type="submission" date="2016-10" db="EMBL/GenBank/DDBJ databases">
        <authorList>
            <person name="Varghese N."/>
            <person name="Submissions S."/>
        </authorList>
    </citation>
    <scope>NUCLEOTIDE SEQUENCE [LARGE SCALE GENOMIC DNA]</scope>
    <source>
        <strain evidence="10">ATCC 25963</strain>
    </source>
</reference>
<proteinExistence type="predicted"/>
<feature type="transmembrane region" description="Helical" evidence="7">
    <location>
        <begin position="304"/>
        <end position="327"/>
    </location>
</feature>
<keyword evidence="10" id="KW-1185">Reference proteome</keyword>
<feature type="transmembrane region" description="Helical" evidence="7">
    <location>
        <begin position="423"/>
        <end position="453"/>
    </location>
</feature>
<evidence type="ECO:0000256" key="1">
    <source>
        <dbReference type="ARBA" id="ARBA00004651"/>
    </source>
</evidence>
<dbReference type="STRING" id="54.SAMN02745121_04837"/>
<dbReference type="InterPro" id="IPR039421">
    <property type="entry name" value="Type_1_exporter"/>
</dbReference>
<dbReference type="RefSeq" id="WP_096329263.1">
    <property type="nucleotide sequence ID" value="NZ_FOMX01000016.1"/>
</dbReference>
<evidence type="ECO:0000259" key="8">
    <source>
        <dbReference type="PROSITE" id="PS50893"/>
    </source>
</evidence>
<feature type="transmembrane region" description="Helical" evidence="7">
    <location>
        <begin position="333"/>
        <end position="350"/>
    </location>
</feature>
<dbReference type="Gene3D" id="1.20.1560.10">
    <property type="entry name" value="ABC transporter type 1, transmembrane domain"/>
    <property type="match status" value="1"/>
</dbReference>
<evidence type="ECO:0000256" key="7">
    <source>
        <dbReference type="SAM" id="Phobius"/>
    </source>
</evidence>
<dbReference type="EMBL" id="FOMX01000016">
    <property type="protein sequence ID" value="SFE60727.1"/>
    <property type="molecule type" value="Genomic_DNA"/>
</dbReference>
<dbReference type="SUPFAM" id="SSF90123">
    <property type="entry name" value="ABC transporter transmembrane region"/>
    <property type="match status" value="1"/>
</dbReference>
<keyword evidence="4 9" id="KW-0067">ATP-binding</keyword>
<dbReference type="InterPro" id="IPR003439">
    <property type="entry name" value="ABC_transporter-like_ATP-bd"/>
</dbReference>
<evidence type="ECO:0000313" key="9">
    <source>
        <dbReference type="EMBL" id="SFE60727.1"/>
    </source>
</evidence>
<keyword evidence="5 7" id="KW-1133">Transmembrane helix</keyword>
<dbReference type="InterPro" id="IPR027417">
    <property type="entry name" value="P-loop_NTPase"/>
</dbReference>
<accession>A0A1I2BXA6</accession>
<dbReference type="PANTHER" id="PTHR24221:SF654">
    <property type="entry name" value="ATP-BINDING CASSETTE SUB-FAMILY B MEMBER 6"/>
    <property type="match status" value="1"/>
</dbReference>
<dbReference type="SUPFAM" id="SSF52540">
    <property type="entry name" value="P-loop containing nucleoside triphosphate hydrolases"/>
    <property type="match status" value="1"/>
</dbReference>
<keyword evidence="3" id="KW-0547">Nucleotide-binding</keyword>
<protein>
    <submittedName>
        <fullName evidence="9">ATP-binding cassette, subfamily B</fullName>
    </submittedName>
</protein>
<evidence type="ECO:0000256" key="4">
    <source>
        <dbReference type="ARBA" id="ARBA00022840"/>
    </source>
</evidence>
<feature type="domain" description="ABC transporter" evidence="8">
    <location>
        <begin position="510"/>
        <end position="708"/>
    </location>
</feature>
<evidence type="ECO:0000313" key="10">
    <source>
        <dbReference type="Proteomes" id="UP000199400"/>
    </source>
</evidence>